<dbReference type="InterPro" id="IPR008756">
    <property type="entry name" value="Peptidase_M56"/>
</dbReference>
<evidence type="ECO:0000313" key="3">
    <source>
        <dbReference type="EMBL" id="OMD35503.1"/>
    </source>
</evidence>
<feature type="domain" description="Peptidase M56" evidence="2">
    <location>
        <begin position="8"/>
        <end position="287"/>
    </location>
</feature>
<dbReference type="PANTHER" id="PTHR34978:SF3">
    <property type="entry name" value="SLR0241 PROTEIN"/>
    <property type="match status" value="1"/>
</dbReference>
<keyword evidence="1" id="KW-0812">Transmembrane</keyword>
<dbReference type="Pfam" id="PF05569">
    <property type="entry name" value="Peptidase_M56"/>
    <property type="match status" value="1"/>
</dbReference>
<dbReference type="InterPro" id="IPR052173">
    <property type="entry name" value="Beta-lactam_resp_regulator"/>
</dbReference>
<dbReference type="PANTHER" id="PTHR34978">
    <property type="entry name" value="POSSIBLE SENSOR-TRANSDUCER PROTEIN BLAR"/>
    <property type="match status" value="1"/>
</dbReference>
<evidence type="ECO:0000256" key="1">
    <source>
        <dbReference type="SAM" id="Phobius"/>
    </source>
</evidence>
<dbReference type="Proteomes" id="UP000187439">
    <property type="component" value="Unassembled WGS sequence"/>
</dbReference>
<dbReference type="OrthoDB" id="9804799at2"/>
<dbReference type="CDD" id="cd07341">
    <property type="entry name" value="M56_BlaR1_MecR1_like"/>
    <property type="match status" value="1"/>
</dbReference>
<comment type="caution">
    <text evidence="3">The sequence shown here is derived from an EMBL/GenBank/DDBJ whole genome shotgun (WGS) entry which is preliminary data.</text>
</comment>
<organism evidence="3 4">
    <name type="scientific">Paenibacillus odorifer</name>
    <dbReference type="NCBI Taxonomy" id="189426"/>
    <lineage>
        <taxon>Bacteria</taxon>
        <taxon>Bacillati</taxon>
        <taxon>Bacillota</taxon>
        <taxon>Bacilli</taxon>
        <taxon>Bacillales</taxon>
        <taxon>Paenibacillaceae</taxon>
        <taxon>Paenibacillus</taxon>
    </lineage>
</organism>
<feature type="transmembrane region" description="Helical" evidence="1">
    <location>
        <begin position="6"/>
        <end position="29"/>
    </location>
</feature>
<feature type="transmembrane region" description="Helical" evidence="1">
    <location>
        <begin position="117"/>
        <end position="139"/>
    </location>
</feature>
<dbReference type="EMBL" id="MPTC01000039">
    <property type="protein sequence ID" value="OMD35503.1"/>
    <property type="molecule type" value="Genomic_DNA"/>
</dbReference>
<accession>A0A1R0XK76</accession>
<protein>
    <recommendedName>
        <fullName evidence="2">Peptidase M56 domain-containing protein</fullName>
    </recommendedName>
</protein>
<feature type="transmembrane region" description="Helical" evidence="1">
    <location>
        <begin position="38"/>
        <end position="61"/>
    </location>
</feature>
<dbReference type="AlphaFoldDB" id="A0A1R0XK76"/>
<dbReference type="RefSeq" id="WP_076121405.1">
    <property type="nucleotide sequence ID" value="NZ_MPTC01000039.1"/>
</dbReference>
<keyword evidence="1" id="KW-1133">Transmembrane helix</keyword>
<feature type="transmembrane region" description="Helical" evidence="1">
    <location>
        <begin position="294"/>
        <end position="314"/>
    </location>
</feature>
<gene>
    <name evidence="3" type="ORF">BSK52_27055</name>
</gene>
<proteinExistence type="predicted"/>
<reference evidence="3 4" key="1">
    <citation type="submission" date="2016-10" db="EMBL/GenBank/DDBJ databases">
        <title>Paenibacillus species isolates.</title>
        <authorList>
            <person name="Beno S.M."/>
        </authorList>
    </citation>
    <scope>NUCLEOTIDE SEQUENCE [LARGE SCALE GENOMIC DNA]</scope>
    <source>
        <strain evidence="3 4">FSL H7-0710</strain>
    </source>
</reference>
<sequence>MDQLFGHILNMSITGSYVIVFIIVARLFLRKVPKIFSYALWSVVLFRLLCPFSIESIFSFIPSEVQNTPLNKQFTQMPQIQEVINTSDQAVNHISTVLVPTEPATSAVITPANSTDAWINIGHFIWLIGIALLFIYSIVATVRLSRNIRTATLLFENIYEHSGITTPFVFGLLKPRIYLPSGLSANEKAYIIKHEQVHIQRYDHIIKPVAFAVLCLHWFNPLVWLSFYLMSDDMEKSCDESVIRQMGSGIKKEYSISLLNLSTGKRFIGGSPLTFGDSNTKGRIKNILNYKKPAFWVVLVAIIVVAALCVGLLSNPKNDSLTVKDYAEQFMEKNITSYENNSNIKVIDSKITKLEKIASFGDLLATSLEIWSLEYRLKPDDPSKLTMTENMVDGFITEEGSMGKPILLFSTLNSTPHYLGVIKSGENDMSTPAGQEMAVRVFLEANNQLPHETYIGNHMLVKFPLTTGETSQLLLSQPVVQGDSGIWCVERWKDTNGNEYYHTPQTDGTIAEYYARLQALADQGEESALLDPLQVAMNYISNDIGMGQHIKLDQLVVDNEATADDFAITPESTLNGYVLNLSLENNSFDFDNIEWLTMKDSARFKGLNINPDDDMPNGFYILNKYTFTDPLKVTDETKYSIVDANVGAHKEVSKQEFIEYFKRYTDFVPPCVITTRDGYVTSITERYVP</sequence>
<keyword evidence="1" id="KW-0472">Membrane</keyword>
<evidence type="ECO:0000259" key="2">
    <source>
        <dbReference type="Pfam" id="PF05569"/>
    </source>
</evidence>
<evidence type="ECO:0000313" key="4">
    <source>
        <dbReference type="Proteomes" id="UP000187439"/>
    </source>
</evidence>
<name>A0A1R0XK76_9BACL</name>